<dbReference type="PANTHER" id="PTHR10098">
    <property type="entry name" value="RAPSYN-RELATED"/>
    <property type="match status" value="1"/>
</dbReference>
<dbReference type="RefSeq" id="WP_146402630.1">
    <property type="nucleotide sequence ID" value="NZ_SJPJ01000001.1"/>
</dbReference>
<evidence type="ECO:0000313" key="4">
    <source>
        <dbReference type="Proteomes" id="UP000315010"/>
    </source>
</evidence>
<dbReference type="EMBL" id="SJPJ01000001">
    <property type="protein sequence ID" value="TWT84766.1"/>
    <property type="molecule type" value="Genomic_DNA"/>
</dbReference>
<dbReference type="OrthoDB" id="9787760at2"/>
<keyword evidence="4" id="KW-1185">Reference proteome</keyword>
<keyword evidence="1" id="KW-0732">Signal</keyword>
<dbReference type="PANTHER" id="PTHR10098:SF108">
    <property type="entry name" value="TETRATRICOPEPTIDE REPEAT PROTEIN 28"/>
    <property type="match status" value="1"/>
</dbReference>
<evidence type="ECO:0000256" key="1">
    <source>
        <dbReference type="SAM" id="SignalP"/>
    </source>
</evidence>
<dbReference type="InterPro" id="IPR024983">
    <property type="entry name" value="CHAT_dom"/>
</dbReference>
<dbReference type="Pfam" id="PF12770">
    <property type="entry name" value="CHAT"/>
    <property type="match status" value="1"/>
</dbReference>
<organism evidence="3 4">
    <name type="scientific">Novipirellula herctigrandis</name>
    <dbReference type="NCBI Taxonomy" id="2527986"/>
    <lineage>
        <taxon>Bacteria</taxon>
        <taxon>Pseudomonadati</taxon>
        <taxon>Planctomycetota</taxon>
        <taxon>Planctomycetia</taxon>
        <taxon>Pirellulales</taxon>
        <taxon>Pirellulaceae</taxon>
        <taxon>Novipirellula</taxon>
    </lineage>
</organism>
<feature type="domain" description="CHAT" evidence="2">
    <location>
        <begin position="772"/>
        <end position="1061"/>
    </location>
</feature>
<evidence type="ECO:0000259" key="2">
    <source>
        <dbReference type="Pfam" id="PF12770"/>
    </source>
</evidence>
<sequence precursor="true">MKKHFTTTVCIGLFFAVGVFATVAAVAQQNASELQQLQGPSRTITDEQLTRKTRAFHGQQGTVAATELPKQISIVLSDDDITVTHAADSAAAITFERSYKGETLKLSGGDPALIAATRGSGGNVPANETLAVAQSPVSLDQLLGQSMFRGTSMLTPAPGSRLLSGKATFRRVSDDGQPLQSVSVDVRNGRRSVLQFTIDDDTETIRWDDIKALPKSLSDGLPAGQYNLQIDGKPSGTFVVEDIEMVDWINEPIDAMADLTKPQPGTATIFHIESLISWLDEMGQPAPYLCDALDLIESIDPPTPYSQSIRRRVLAKLGQQTPGDQAKAEVGIESIDNIRALIAAGRWTDAIESANAIVNDAESNDTRTLGLAQLYSSVAQGQSSVDSIYSSDITRQSFLDSMKTIGDENPADAFRAHNNFANYLSGKAQSRIYNYALQSAADLDSPLLTALWYWGQAKTEYATAAKLADGMSPQDRAALSLNQARLYSTMGDFIRNLRSRDPGLKKILEHADSIVQQLATEASKPSDGEPTVRASAFETLANLAYRVEDSEKSKQLLTKAIEAYQAAGSLSGLASTNRTLGLIAANSDASDDAIAHMMIAKNISELLRQQVALNESGNDRAGYFAKYAYTNERLIELLIDSDDAYAALEVAEMSKARTFEDLLKRRDDASKEDISVWDEVMPTLDEALDIVDDDTLVVEFYVGGRYVFAFVVQRGEVTAHRLENEDGKPLVASEFIGRVAEFLSGMQGRARRMIVEARTANGFDKSWQHKLHQFYLELIPKSARESLAETTHLVVIPHHILHYFPFAALVTEVDDQELSRFQLPQPKFLVEYDLDITAAPSLRTFAYMIEGRSNVTGANAIGISEFDGAPRLPGVETDLANYQEVFGKRIGKMVRTKPITESQIVSVMNEPSLLFIGTHGQNEADRPLVSFLLCDSDQNSDGMLTAYELFGAEIQADAIVMSACFSGLADRSPLPGDDLFGLQRAMLQAGSRSIVSGLWDVYDDTAPMLMKSTMAHFASGNPMRSSLANAQRDFLADRKTKGPKDLWIHPYFWAVYNCSGSGHTTMTE</sequence>
<protein>
    <submittedName>
        <fullName evidence="3">CHAT domain protein</fullName>
    </submittedName>
</protein>
<gene>
    <name evidence="3" type="ORF">CA13_62460</name>
</gene>
<evidence type="ECO:0000313" key="3">
    <source>
        <dbReference type="EMBL" id="TWT84766.1"/>
    </source>
</evidence>
<feature type="signal peptide" evidence="1">
    <location>
        <begin position="1"/>
        <end position="21"/>
    </location>
</feature>
<dbReference type="Proteomes" id="UP000315010">
    <property type="component" value="Unassembled WGS sequence"/>
</dbReference>
<name>A0A5C5ZC91_9BACT</name>
<feature type="chain" id="PRO_5022788248" evidence="1">
    <location>
        <begin position="22"/>
        <end position="1068"/>
    </location>
</feature>
<proteinExistence type="predicted"/>
<comment type="caution">
    <text evidence="3">The sequence shown here is derived from an EMBL/GenBank/DDBJ whole genome shotgun (WGS) entry which is preliminary data.</text>
</comment>
<accession>A0A5C5ZC91</accession>
<dbReference type="AlphaFoldDB" id="A0A5C5ZC91"/>
<reference evidence="3 4" key="1">
    <citation type="submission" date="2019-02" db="EMBL/GenBank/DDBJ databases">
        <title>Deep-cultivation of Planctomycetes and their phenomic and genomic characterization uncovers novel biology.</title>
        <authorList>
            <person name="Wiegand S."/>
            <person name="Jogler M."/>
            <person name="Boedeker C."/>
            <person name="Pinto D."/>
            <person name="Vollmers J."/>
            <person name="Rivas-Marin E."/>
            <person name="Kohn T."/>
            <person name="Peeters S.H."/>
            <person name="Heuer A."/>
            <person name="Rast P."/>
            <person name="Oberbeckmann S."/>
            <person name="Bunk B."/>
            <person name="Jeske O."/>
            <person name="Meyerdierks A."/>
            <person name="Storesund J.E."/>
            <person name="Kallscheuer N."/>
            <person name="Luecker S."/>
            <person name="Lage O.M."/>
            <person name="Pohl T."/>
            <person name="Merkel B.J."/>
            <person name="Hornburger P."/>
            <person name="Mueller R.-W."/>
            <person name="Bruemmer F."/>
            <person name="Labrenz M."/>
            <person name="Spormann A.M."/>
            <person name="Op Den Camp H."/>
            <person name="Overmann J."/>
            <person name="Amann R."/>
            <person name="Jetten M.S.M."/>
            <person name="Mascher T."/>
            <person name="Medema M.H."/>
            <person name="Devos D.P."/>
            <person name="Kaster A.-K."/>
            <person name="Ovreas L."/>
            <person name="Rohde M."/>
            <person name="Galperin M.Y."/>
            <person name="Jogler C."/>
        </authorList>
    </citation>
    <scope>NUCLEOTIDE SEQUENCE [LARGE SCALE GENOMIC DNA]</scope>
    <source>
        <strain evidence="3 4">CA13</strain>
    </source>
</reference>